<dbReference type="Proteomes" id="UP000248924">
    <property type="component" value="Unassembled WGS sequence"/>
</dbReference>
<feature type="region of interest" description="Disordered" evidence="1">
    <location>
        <begin position="24"/>
        <end position="76"/>
    </location>
</feature>
<sequence length="76" mass="7987">MVALNAQTGRRERRLVTRSRSGPFILPWRAPHDRHPAPATPTVPVPTTRPTLAARKLPVVPPAAGTAPGHGDTGAG</sequence>
<evidence type="ECO:0000256" key="1">
    <source>
        <dbReference type="SAM" id="MobiDB-lite"/>
    </source>
</evidence>
<keyword evidence="3" id="KW-1185">Reference proteome</keyword>
<protein>
    <submittedName>
        <fullName evidence="2">Uncharacterized protein</fullName>
    </submittedName>
</protein>
<dbReference type="EMBL" id="POTY01000031">
    <property type="protein sequence ID" value="PZG21314.1"/>
    <property type="molecule type" value="Genomic_DNA"/>
</dbReference>
<proteinExistence type="predicted"/>
<comment type="caution">
    <text evidence="2">The sequence shown here is derived from an EMBL/GenBank/DDBJ whole genome shotgun (WGS) entry which is preliminary data.</text>
</comment>
<organism evidence="2 3">
    <name type="scientific">Micromonospora craterilacus</name>
    <dbReference type="NCBI Taxonomy" id="1655439"/>
    <lineage>
        <taxon>Bacteria</taxon>
        <taxon>Bacillati</taxon>
        <taxon>Actinomycetota</taxon>
        <taxon>Actinomycetes</taxon>
        <taxon>Micromonosporales</taxon>
        <taxon>Micromonosporaceae</taxon>
        <taxon>Micromonospora</taxon>
    </lineage>
</organism>
<feature type="compositionally biased region" description="Low complexity" evidence="1">
    <location>
        <begin position="45"/>
        <end position="55"/>
    </location>
</feature>
<dbReference type="AlphaFoldDB" id="A0A2W2G312"/>
<accession>A0A2W2G312</accession>
<evidence type="ECO:0000313" key="3">
    <source>
        <dbReference type="Proteomes" id="UP000248924"/>
    </source>
</evidence>
<name>A0A2W2G312_9ACTN</name>
<evidence type="ECO:0000313" key="2">
    <source>
        <dbReference type="EMBL" id="PZG21314.1"/>
    </source>
</evidence>
<gene>
    <name evidence="2" type="ORF">C1I95_07725</name>
</gene>
<reference evidence="2 3" key="1">
    <citation type="submission" date="2018-01" db="EMBL/GenBank/DDBJ databases">
        <title>Draft genome sequence of Jishengella sp. NA12.</title>
        <authorList>
            <person name="Sahin N."/>
            <person name="Ay H."/>
            <person name="Saygin H."/>
        </authorList>
    </citation>
    <scope>NUCLEOTIDE SEQUENCE [LARGE SCALE GENOMIC DNA]</scope>
    <source>
        <strain evidence="2 3">NA12</strain>
    </source>
</reference>